<proteinExistence type="predicted"/>
<dbReference type="OrthoDB" id="9806895at2"/>
<dbReference type="GO" id="GO:0008237">
    <property type="term" value="F:metallopeptidase activity"/>
    <property type="evidence" value="ECO:0007669"/>
    <property type="project" value="UniProtKB-KW"/>
</dbReference>
<dbReference type="CDD" id="cd12952">
    <property type="entry name" value="MMP_ACEL2062"/>
    <property type="match status" value="1"/>
</dbReference>
<keyword evidence="1" id="KW-0645">Protease</keyword>
<dbReference type="SUPFAM" id="SSF55486">
    <property type="entry name" value="Metalloproteases ('zincins'), catalytic domain"/>
    <property type="match status" value="1"/>
</dbReference>
<sequence>MIRVSEDEFWAACEEALAGLPARVQEALDNVAILAADEPLAGQDPDLLGHYEGIPLTEREGYGFCPPDTITLYRGPHERICTSREQVREQVRVTLIHEIGHYFGIGEQRLNELGWG</sequence>
<dbReference type="EMBL" id="FOGZ01000002">
    <property type="protein sequence ID" value="SER54666.1"/>
    <property type="molecule type" value="Genomic_DNA"/>
</dbReference>
<name>A0A1H9Q245_9ACTN</name>
<evidence type="ECO:0000313" key="1">
    <source>
        <dbReference type="EMBL" id="SER54666.1"/>
    </source>
</evidence>
<dbReference type="AlphaFoldDB" id="A0A1H9Q245"/>
<dbReference type="Proteomes" id="UP000198815">
    <property type="component" value="Unassembled WGS sequence"/>
</dbReference>
<keyword evidence="1" id="KW-0482">Metalloprotease</keyword>
<dbReference type="InterPro" id="IPR038555">
    <property type="entry name" value="Zincin_1_sf"/>
</dbReference>
<dbReference type="InterPro" id="IPR010428">
    <property type="entry name" value="Zincin_1"/>
</dbReference>
<dbReference type="GO" id="GO:0006508">
    <property type="term" value="P:proteolysis"/>
    <property type="evidence" value="ECO:0007669"/>
    <property type="project" value="UniProtKB-KW"/>
</dbReference>
<reference evidence="1 2" key="1">
    <citation type="submission" date="2016-10" db="EMBL/GenBank/DDBJ databases">
        <authorList>
            <person name="de Groot N.N."/>
        </authorList>
    </citation>
    <scope>NUCLEOTIDE SEQUENCE [LARGE SCALE GENOMIC DNA]</scope>
    <source>
        <strain evidence="1 2">DSM 16859</strain>
    </source>
</reference>
<organism evidence="1 2">
    <name type="scientific">Propionibacterium cyclohexanicum</name>
    <dbReference type="NCBI Taxonomy" id="64702"/>
    <lineage>
        <taxon>Bacteria</taxon>
        <taxon>Bacillati</taxon>
        <taxon>Actinomycetota</taxon>
        <taxon>Actinomycetes</taxon>
        <taxon>Propionibacteriales</taxon>
        <taxon>Propionibacteriaceae</taxon>
        <taxon>Propionibacterium</taxon>
    </lineage>
</organism>
<dbReference type="Pfam" id="PF06262">
    <property type="entry name" value="Zincin_1"/>
    <property type="match status" value="1"/>
</dbReference>
<dbReference type="RefSeq" id="WP_091967032.1">
    <property type="nucleotide sequence ID" value="NZ_FOGZ01000002.1"/>
</dbReference>
<accession>A0A1H9Q245</accession>
<gene>
    <name evidence="1" type="ORF">SAMN05443377_10293</name>
</gene>
<dbReference type="Gene3D" id="3.30.2010.20">
    <property type="match status" value="1"/>
</dbReference>
<evidence type="ECO:0000313" key="2">
    <source>
        <dbReference type="Proteomes" id="UP000198815"/>
    </source>
</evidence>
<protein>
    <submittedName>
        <fullName evidence="1">Predicted Zn-dependent protease, minimal metalloprotease (MMP)-like domain</fullName>
    </submittedName>
</protein>
<keyword evidence="1" id="KW-0378">Hydrolase</keyword>
<dbReference type="STRING" id="64702.SAMN05443377_10293"/>
<keyword evidence="2" id="KW-1185">Reference proteome</keyword>